<evidence type="ECO:0000256" key="1">
    <source>
        <dbReference type="SAM" id="Phobius"/>
    </source>
</evidence>
<keyword evidence="1" id="KW-0472">Membrane</keyword>
<sequence length="79" mass="8759">MNRNQIFCSLVTGISFLIGTITLSAQEISEFPGAQLATQGLGRPYWHVFIAYAIAIGIVFFWVVSIGRRLSQIEKKIGN</sequence>
<evidence type="ECO:0008006" key="3">
    <source>
        <dbReference type="Google" id="ProtNLM"/>
    </source>
</evidence>
<reference evidence="2" key="1">
    <citation type="submission" date="2018-05" db="EMBL/GenBank/DDBJ databases">
        <authorList>
            <person name="Lanie J.A."/>
            <person name="Ng W.-L."/>
            <person name="Kazmierczak K.M."/>
            <person name="Andrzejewski T.M."/>
            <person name="Davidsen T.M."/>
            <person name="Wayne K.J."/>
            <person name="Tettelin H."/>
            <person name="Glass J.I."/>
            <person name="Rusch D."/>
            <person name="Podicherti R."/>
            <person name="Tsui H.-C.T."/>
            <person name="Winkler M.E."/>
        </authorList>
    </citation>
    <scope>NUCLEOTIDE SEQUENCE</scope>
</reference>
<proteinExistence type="predicted"/>
<organism evidence="2">
    <name type="scientific">marine metagenome</name>
    <dbReference type="NCBI Taxonomy" id="408172"/>
    <lineage>
        <taxon>unclassified sequences</taxon>
        <taxon>metagenomes</taxon>
        <taxon>ecological metagenomes</taxon>
    </lineage>
</organism>
<dbReference type="EMBL" id="UINC01000222">
    <property type="protein sequence ID" value="SUZ51436.1"/>
    <property type="molecule type" value="Genomic_DNA"/>
</dbReference>
<dbReference type="AlphaFoldDB" id="A0A381NA23"/>
<feature type="transmembrane region" description="Helical" evidence="1">
    <location>
        <begin position="49"/>
        <end position="67"/>
    </location>
</feature>
<accession>A0A381NA23</accession>
<keyword evidence="1" id="KW-0812">Transmembrane</keyword>
<name>A0A381NA23_9ZZZZ</name>
<gene>
    <name evidence="2" type="ORF">METZ01_LOCUS4290</name>
</gene>
<keyword evidence="1" id="KW-1133">Transmembrane helix</keyword>
<evidence type="ECO:0000313" key="2">
    <source>
        <dbReference type="EMBL" id="SUZ51436.1"/>
    </source>
</evidence>
<protein>
    <recommendedName>
        <fullName evidence="3">CcmD family protein</fullName>
    </recommendedName>
</protein>